<evidence type="ECO:0000259" key="14">
    <source>
        <dbReference type="PROSITE" id="PS50011"/>
    </source>
</evidence>
<keyword evidence="3" id="KW-0963">Cytoplasm</keyword>
<comment type="caution">
    <text evidence="15">The sequence shown here is derived from an EMBL/GenBank/DDBJ whole genome shotgun (WGS) entry which is preliminary data.</text>
</comment>
<sequence>NVYVGKYRNWRRTFVSSVYEDNTRTFSCSPLVQCGQLLTGFLSDSREDNETYRLIGPRVVASLADEAIRHHTTTTFEGRRFAYIPSSLFPAFRCQTSTCRLCDVEGHVLWKGKGKTVILRKDPAESDDLDECVAYYGDLPAVAVLAKHGVTPTELQQNRTRPLPQCFCPDKVDIITLASTGVAGVTETRKVTEKEEMKVLDVMSEEVTMPTGKGNCAVYKGTELQDEPADKRNAVGPENQVEGEVNVITSLPGEALDTSRRKFPLQRKQSNLTSDSGRSSTSATNENLDSVFRDDLEVTRRHSLSCVDSTGHLNVPGLGEQSGRSEGSELRTSASYTALSSSPGGEKGDFSSVYVKRAPKIVYSHSEDRLTAQRSNHRPIIPALPYSPYASPTASPRLRRQPTMETHRVSVSDGDGYTQLNQYRLKDEIGKGSYGIVKLAYNEEDDVHYAMKILSKKKLMKKAGFFRRTPPSREGKSAVPRNPLERVYREIAILKKLDHPNIVKLVEVLDDPEEDNLYLVFELVEKGEVMEVPCSTPFSEDLARSYFRDIIQGIEYLHYQHIIHRDVKPSNLLLGDDGHIKDAFLTNTAGTPAFMAPETLREDHPHFHGKALDIWAMGVTLYCFVFGRVPFQEEYILGLHKKILKDPVTFPDSPSISPELQRLILRMLDKQPETRITLPEIKEDPWVTLNGTLPLLPEVKNCVLVEVTEEEVQNVVKHIPKLDTLILVKAILKQRSFRNPFMRLSSAVKDEFQRSGRSHSAPESLTHINKRKVSADATINEPLMEDS</sequence>
<evidence type="ECO:0000256" key="6">
    <source>
        <dbReference type="ARBA" id="ARBA00022741"/>
    </source>
</evidence>
<dbReference type="GO" id="GO:0004683">
    <property type="term" value="F:calcium/calmodulin-dependent protein kinase activity"/>
    <property type="evidence" value="ECO:0007669"/>
    <property type="project" value="UniProtKB-EC"/>
</dbReference>
<feature type="compositionally biased region" description="Polar residues" evidence="13">
    <location>
        <begin position="267"/>
        <end position="288"/>
    </location>
</feature>
<keyword evidence="7" id="KW-0418">Kinase</keyword>
<evidence type="ECO:0000256" key="8">
    <source>
        <dbReference type="ARBA" id="ARBA00022840"/>
    </source>
</evidence>
<feature type="binding site" evidence="12">
    <location>
        <position position="452"/>
    </location>
    <ligand>
        <name>ATP</name>
        <dbReference type="ChEBI" id="CHEBI:30616"/>
    </ligand>
</feature>
<feature type="region of interest" description="Disordered" evidence="13">
    <location>
        <begin position="381"/>
        <end position="415"/>
    </location>
</feature>
<dbReference type="EC" id="2.7.11.17" evidence="2"/>
<evidence type="ECO:0000256" key="1">
    <source>
        <dbReference type="ARBA" id="ARBA00004496"/>
    </source>
</evidence>
<feature type="domain" description="Protein kinase" evidence="14">
    <location>
        <begin position="423"/>
        <end position="687"/>
    </location>
</feature>
<keyword evidence="16" id="KW-1185">Reference proteome</keyword>
<keyword evidence="6 12" id="KW-0547">Nucleotide-binding</keyword>
<dbReference type="PROSITE" id="PS00108">
    <property type="entry name" value="PROTEIN_KINASE_ST"/>
    <property type="match status" value="1"/>
</dbReference>
<evidence type="ECO:0000256" key="5">
    <source>
        <dbReference type="ARBA" id="ARBA00022679"/>
    </source>
</evidence>
<dbReference type="Gene3D" id="1.10.510.10">
    <property type="entry name" value="Transferase(Phosphotransferase) domain 1"/>
    <property type="match status" value="1"/>
</dbReference>
<comment type="catalytic activity">
    <reaction evidence="11">
        <text>L-seryl-[protein] + ATP = O-phospho-L-seryl-[protein] + ADP + H(+)</text>
        <dbReference type="Rhea" id="RHEA:17989"/>
        <dbReference type="Rhea" id="RHEA-COMP:9863"/>
        <dbReference type="Rhea" id="RHEA-COMP:11604"/>
        <dbReference type="ChEBI" id="CHEBI:15378"/>
        <dbReference type="ChEBI" id="CHEBI:29999"/>
        <dbReference type="ChEBI" id="CHEBI:30616"/>
        <dbReference type="ChEBI" id="CHEBI:83421"/>
        <dbReference type="ChEBI" id="CHEBI:456216"/>
        <dbReference type="EC" id="2.7.11.17"/>
    </reaction>
</comment>
<dbReference type="PROSITE" id="PS00107">
    <property type="entry name" value="PROTEIN_KINASE_ATP"/>
    <property type="match status" value="1"/>
</dbReference>
<dbReference type="SUPFAM" id="SSF56112">
    <property type="entry name" value="Protein kinase-like (PK-like)"/>
    <property type="match status" value="1"/>
</dbReference>
<dbReference type="GO" id="GO:0005524">
    <property type="term" value="F:ATP binding"/>
    <property type="evidence" value="ECO:0007669"/>
    <property type="project" value="UniProtKB-UniRule"/>
</dbReference>
<evidence type="ECO:0000256" key="10">
    <source>
        <dbReference type="ARBA" id="ARBA00047307"/>
    </source>
</evidence>
<evidence type="ECO:0000313" key="15">
    <source>
        <dbReference type="EMBL" id="KAK7474339.1"/>
    </source>
</evidence>
<evidence type="ECO:0000256" key="2">
    <source>
        <dbReference type="ARBA" id="ARBA00012434"/>
    </source>
</evidence>
<evidence type="ECO:0000313" key="16">
    <source>
        <dbReference type="Proteomes" id="UP001519460"/>
    </source>
</evidence>
<dbReference type="AlphaFoldDB" id="A0ABD0JHF2"/>
<evidence type="ECO:0000256" key="12">
    <source>
        <dbReference type="PROSITE-ProRule" id="PRU10141"/>
    </source>
</evidence>
<evidence type="ECO:0000256" key="4">
    <source>
        <dbReference type="ARBA" id="ARBA00022527"/>
    </source>
</evidence>
<dbReference type="EMBL" id="JACVVK020000439">
    <property type="protein sequence ID" value="KAK7474339.1"/>
    <property type="molecule type" value="Genomic_DNA"/>
</dbReference>
<evidence type="ECO:0000256" key="13">
    <source>
        <dbReference type="SAM" id="MobiDB-lite"/>
    </source>
</evidence>
<keyword evidence="4" id="KW-0723">Serine/threonine-protein kinase</keyword>
<dbReference type="InterPro" id="IPR000719">
    <property type="entry name" value="Prot_kinase_dom"/>
</dbReference>
<keyword evidence="5" id="KW-0808">Transferase</keyword>
<feature type="region of interest" description="Disordered" evidence="13">
    <location>
        <begin position="307"/>
        <end position="350"/>
    </location>
</feature>
<dbReference type="InterPro" id="IPR017441">
    <property type="entry name" value="Protein_kinase_ATP_BS"/>
</dbReference>
<dbReference type="InterPro" id="IPR008271">
    <property type="entry name" value="Ser/Thr_kinase_AS"/>
</dbReference>
<comment type="subcellular location">
    <subcellularLocation>
        <location evidence="1">Cytoplasm</location>
    </subcellularLocation>
</comment>
<feature type="compositionally biased region" description="Low complexity" evidence="13">
    <location>
        <begin position="383"/>
        <end position="396"/>
    </location>
</feature>
<dbReference type="Gene3D" id="3.30.200.20">
    <property type="entry name" value="Phosphorylase Kinase, domain 1"/>
    <property type="match status" value="1"/>
</dbReference>
<reference evidence="15 16" key="1">
    <citation type="journal article" date="2023" name="Sci. Data">
        <title>Genome assembly of the Korean intertidal mud-creeper Batillaria attramentaria.</title>
        <authorList>
            <person name="Patra A.K."/>
            <person name="Ho P.T."/>
            <person name="Jun S."/>
            <person name="Lee S.J."/>
            <person name="Kim Y."/>
            <person name="Won Y.J."/>
        </authorList>
    </citation>
    <scope>NUCLEOTIDE SEQUENCE [LARGE SCALE GENOMIC DNA]</scope>
    <source>
        <strain evidence="15">Wonlab-2016</strain>
    </source>
</reference>
<feature type="region of interest" description="Disordered" evidence="13">
    <location>
        <begin position="250"/>
        <end position="288"/>
    </location>
</feature>
<evidence type="ECO:0000256" key="7">
    <source>
        <dbReference type="ARBA" id="ARBA00022777"/>
    </source>
</evidence>
<dbReference type="SMART" id="SM00220">
    <property type="entry name" value="S_TKc"/>
    <property type="match status" value="1"/>
</dbReference>
<dbReference type="GO" id="GO:0005737">
    <property type="term" value="C:cytoplasm"/>
    <property type="evidence" value="ECO:0007669"/>
    <property type="project" value="UniProtKB-SubCell"/>
</dbReference>
<proteinExistence type="predicted"/>
<feature type="non-terminal residue" evidence="15">
    <location>
        <position position="1"/>
    </location>
</feature>
<comment type="catalytic activity">
    <reaction evidence="10">
        <text>L-threonyl-[protein] + ATP = O-phospho-L-threonyl-[protein] + ADP + H(+)</text>
        <dbReference type="Rhea" id="RHEA:46608"/>
        <dbReference type="Rhea" id="RHEA-COMP:11060"/>
        <dbReference type="Rhea" id="RHEA-COMP:11605"/>
        <dbReference type="ChEBI" id="CHEBI:15378"/>
        <dbReference type="ChEBI" id="CHEBI:30013"/>
        <dbReference type="ChEBI" id="CHEBI:30616"/>
        <dbReference type="ChEBI" id="CHEBI:61977"/>
        <dbReference type="ChEBI" id="CHEBI:456216"/>
        <dbReference type="EC" id="2.7.11.17"/>
    </reaction>
</comment>
<evidence type="ECO:0000256" key="3">
    <source>
        <dbReference type="ARBA" id="ARBA00022490"/>
    </source>
</evidence>
<dbReference type="InterPro" id="IPR011009">
    <property type="entry name" value="Kinase-like_dom_sf"/>
</dbReference>
<name>A0ABD0JHF2_9CAEN</name>
<dbReference type="GO" id="GO:0005634">
    <property type="term" value="C:nucleus"/>
    <property type="evidence" value="ECO:0007669"/>
    <property type="project" value="UniProtKB-ARBA"/>
</dbReference>
<dbReference type="PANTHER" id="PTHR43895:SF164">
    <property type="entry name" value="CALCIUM_CALMODULIN-DEPENDENT PROTEIN KINASE KINASE"/>
    <property type="match status" value="1"/>
</dbReference>
<feature type="region of interest" description="Disordered" evidence="13">
    <location>
        <begin position="752"/>
        <end position="787"/>
    </location>
</feature>
<evidence type="ECO:0000256" key="9">
    <source>
        <dbReference type="ARBA" id="ARBA00022860"/>
    </source>
</evidence>
<dbReference type="Proteomes" id="UP001519460">
    <property type="component" value="Unassembled WGS sequence"/>
</dbReference>
<dbReference type="PANTHER" id="PTHR43895">
    <property type="entry name" value="CALCIUM/CALMODULIN-DEPENDENT PROTEIN KINASE KINASE-RELATED"/>
    <property type="match status" value="1"/>
</dbReference>
<keyword evidence="8 12" id="KW-0067">ATP-binding</keyword>
<gene>
    <name evidence="15" type="ORF">BaRGS_00034387</name>
</gene>
<organism evidence="15 16">
    <name type="scientific">Batillaria attramentaria</name>
    <dbReference type="NCBI Taxonomy" id="370345"/>
    <lineage>
        <taxon>Eukaryota</taxon>
        <taxon>Metazoa</taxon>
        <taxon>Spiralia</taxon>
        <taxon>Lophotrochozoa</taxon>
        <taxon>Mollusca</taxon>
        <taxon>Gastropoda</taxon>
        <taxon>Caenogastropoda</taxon>
        <taxon>Sorbeoconcha</taxon>
        <taxon>Cerithioidea</taxon>
        <taxon>Batillariidae</taxon>
        <taxon>Batillaria</taxon>
    </lineage>
</organism>
<dbReference type="CDD" id="cd14118">
    <property type="entry name" value="STKc_CAMKK"/>
    <property type="match status" value="1"/>
</dbReference>
<dbReference type="Pfam" id="PF00069">
    <property type="entry name" value="Pkinase"/>
    <property type="match status" value="1"/>
</dbReference>
<dbReference type="FunFam" id="3.30.200.20:FF:000429">
    <property type="entry name" value="Calcium/calmodulin-dependent protein kinase kinase"/>
    <property type="match status" value="1"/>
</dbReference>
<feature type="compositionally biased region" description="Polar residues" evidence="13">
    <location>
        <begin position="322"/>
        <end position="343"/>
    </location>
</feature>
<protein>
    <recommendedName>
        <fullName evidence="2">calcium/calmodulin-dependent protein kinase</fullName>
        <ecNumber evidence="2">2.7.11.17</ecNumber>
    </recommendedName>
</protein>
<keyword evidence="9" id="KW-0112">Calmodulin-binding</keyword>
<evidence type="ECO:0000256" key="11">
    <source>
        <dbReference type="ARBA" id="ARBA00047430"/>
    </source>
</evidence>
<dbReference type="GO" id="GO:0005516">
    <property type="term" value="F:calmodulin binding"/>
    <property type="evidence" value="ECO:0007669"/>
    <property type="project" value="UniProtKB-KW"/>
</dbReference>
<dbReference type="PROSITE" id="PS50011">
    <property type="entry name" value="PROTEIN_KINASE_DOM"/>
    <property type="match status" value="1"/>
</dbReference>
<accession>A0ABD0JHF2</accession>